<feature type="region of interest" description="Disordered" evidence="9">
    <location>
        <begin position="119"/>
        <end position="138"/>
    </location>
</feature>
<dbReference type="Pfam" id="PF05625">
    <property type="entry name" value="PAXNEB"/>
    <property type="match status" value="1"/>
</dbReference>
<dbReference type="UniPathway" id="UPA00988"/>
<evidence type="ECO:0000256" key="9">
    <source>
        <dbReference type="SAM" id="MobiDB-lite"/>
    </source>
</evidence>
<feature type="compositionally biased region" description="Basic and acidic residues" evidence="9">
    <location>
        <begin position="125"/>
        <end position="137"/>
    </location>
</feature>
<evidence type="ECO:0000256" key="2">
    <source>
        <dbReference type="ARBA" id="ARBA00004496"/>
    </source>
</evidence>
<dbReference type="Gene3D" id="3.40.50.300">
    <property type="entry name" value="P-loop containing nucleotide triphosphate hydrolases"/>
    <property type="match status" value="1"/>
</dbReference>
<dbReference type="GO" id="GO:0005634">
    <property type="term" value="C:nucleus"/>
    <property type="evidence" value="ECO:0007669"/>
    <property type="project" value="UniProtKB-SubCell"/>
</dbReference>
<accession>A0A3L6D9W2</accession>
<feature type="region of interest" description="Disordered" evidence="9">
    <location>
        <begin position="258"/>
        <end position="278"/>
    </location>
</feature>
<dbReference type="CDD" id="cd19494">
    <property type="entry name" value="Elp4"/>
    <property type="match status" value="1"/>
</dbReference>
<evidence type="ECO:0000256" key="7">
    <source>
        <dbReference type="ARBA" id="ARBA00022694"/>
    </source>
</evidence>
<gene>
    <name evidence="10" type="ORF">Zm00014a_022237</name>
</gene>
<comment type="similarity">
    <text evidence="4">Belongs to the ELP4 family.</text>
</comment>
<evidence type="ECO:0000256" key="5">
    <source>
        <dbReference type="ARBA" id="ARBA00020265"/>
    </source>
</evidence>
<dbReference type="GO" id="GO:0005737">
    <property type="term" value="C:cytoplasm"/>
    <property type="evidence" value="ECO:0007669"/>
    <property type="project" value="UniProtKB-SubCell"/>
</dbReference>
<feature type="non-terminal residue" evidence="10">
    <location>
        <position position="1"/>
    </location>
</feature>
<keyword evidence="6" id="KW-0963">Cytoplasm</keyword>
<sequence>GPTRPPQVGPRTTKKKRNRYLSKNPSQPPSWPPPVAEPLAGAASPAPHLTWWRPHPALLALRLARTVLLSSPRASPTSTLLVVELLTFRRTNSPNGPTKQDLNGFGPKLTCKTGRIRPYASTASRAKDDKEETKPKSLQESIAAAIMAAAGGRTLGRSSFSRATSNLVASSSGAAGVKIGPNGASFVSSGIPDLDRILGGGFLLGSVVMIMEDTDAPHHLLLLRCFMSQGVVHKQPLLFSGAMKEPVLFLGTLPAPVSSSKEDGRHRAMGPAASSDGRANDEGLRIAWQYKKYFGGDKTSRAEHKDNKQEFSNDFDLRKPLERHLLNGQNIECVSTQDADTLSSLQDCCSAFLSKLPRKDGGSSTAGRIAIQSLCAPQCRYFEKDWDMVSFIRSLKAMVRSSNSVAVVTFPSTVLSNSFYEDKDLAKLLTGYQDMVGFLHVHKVAQPNSQVPVILEASTLSLKLRKRRSLVLERLNQAPVDGSSGPSSAASSSCSSQGSQLDF</sequence>
<dbReference type="GO" id="GO:0002098">
    <property type="term" value="P:tRNA wobble uridine modification"/>
    <property type="evidence" value="ECO:0007669"/>
    <property type="project" value="InterPro"/>
</dbReference>
<comment type="caution">
    <text evidence="10">The sequence shown here is derived from an EMBL/GenBank/DDBJ whole genome shotgun (WGS) entry which is preliminary data.</text>
</comment>
<organism evidence="10">
    <name type="scientific">Zea mays</name>
    <name type="common">Maize</name>
    <dbReference type="NCBI Taxonomy" id="4577"/>
    <lineage>
        <taxon>Eukaryota</taxon>
        <taxon>Viridiplantae</taxon>
        <taxon>Streptophyta</taxon>
        <taxon>Embryophyta</taxon>
        <taxon>Tracheophyta</taxon>
        <taxon>Spermatophyta</taxon>
        <taxon>Magnoliopsida</taxon>
        <taxon>Liliopsida</taxon>
        <taxon>Poales</taxon>
        <taxon>Poaceae</taxon>
        <taxon>PACMAD clade</taxon>
        <taxon>Panicoideae</taxon>
        <taxon>Andropogonodae</taxon>
        <taxon>Andropogoneae</taxon>
        <taxon>Tripsacinae</taxon>
        <taxon>Zea</taxon>
    </lineage>
</organism>
<dbReference type="EMBL" id="NCVQ01000010">
    <property type="protein sequence ID" value="PWZ05339.1"/>
    <property type="molecule type" value="Genomic_DNA"/>
</dbReference>
<keyword evidence="7" id="KW-0819">tRNA processing</keyword>
<feature type="region of interest" description="Disordered" evidence="9">
    <location>
        <begin position="1"/>
        <end position="42"/>
    </location>
</feature>
<evidence type="ECO:0000313" key="10">
    <source>
        <dbReference type="EMBL" id="PWZ05339.1"/>
    </source>
</evidence>
<evidence type="ECO:0000256" key="8">
    <source>
        <dbReference type="ARBA" id="ARBA00023242"/>
    </source>
</evidence>
<evidence type="ECO:0000256" key="1">
    <source>
        <dbReference type="ARBA" id="ARBA00004123"/>
    </source>
</evidence>
<feature type="compositionally biased region" description="Low complexity" evidence="9">
    <location>
        <begin position="482"/>
        <end position="503"/>
    </location>
</feature>
<dbReference type="PANTHER" id="PTHR12896">
    <property type="entry name" value="PAX6 NEIGHBOR PROTEIN PAXNEB"/>
    <property type="match status" value="1"/>
</dbReference>
<feature type="region of interest" description="Disordered" evidence="9">
    <location>
        <begin position="478"/>
        <end position="503"/>
    </location>
</feature>
<name>A0A3L6D9W2_MAIZE</name>
<dbReference type="ExpressionAtlas" id="A0A3L6D9W2">
    <property type="expression patterns" value="baseline and differential"/>
</dbReference>
<evidence type="ECO:0000256" key="4">
    <source>
        <dbReference type="ARBA" id="ARBA00007573"/>
    </source>
</evidence>
<dbReference type="AlphaFoldDB" id="A0A3L6D9W2"/>
<dbReference type="InterPro" id="IPR027417">
    <property type="entry name" value="P-loop_NTPase"/>
</dbReference>
<comment type="subcellular location">
    <subcellularLocation>
        <location evidence="2">Cytoplasm</location>
    </subcellularLocation>
    <subcellularLocation>
        <location evidence="1">Nucleus</location>
    </subcellularLocation>
</comment>
<protein>
    <recommendedName>
        <fullName evidence="5">Elongator complex protein 4</fullName>
    </recommendedName>
</protein>
<dbReference type="GO" id="GO:0033588">
    <property type="term" value="C:elongator holoenzyme complex"/>
    <property type="evidence" value="ECO:0007669"/>
    <property type="project" value="InterPro"/>
</dbReference>
<dbReference type="Proteomes" id="UP000251960">
    <property type="component" value="Chromosome 9"/>
</dbReference>
<dbReference type="InterPro" id="IPR008728">
    <property type="entry name" value="Elongator_complex_protein_4"/>
</dbReference>
<dbReference type="PANTHER" id="PTHR12896:SF1">
    <property type="entry name" value="ELONGATOR COMPLEX PROTEIN 4"/>
    <property type="match status" value="1"/>
</dbReference>
<proteinExistence type="inferred from homology"/>
<evidence type="ECO:0000256" key="3">
    <source>
        <dbReference type="ARBA" id="ARBA00005043"/>
    </source>
</evidence>
<reference evidence="10" key="1">
    <citation type="journal article" date="2018" name="Nat. Genet.">
        <title>Extensive intraspecific gene order and gene structural variations between Mo17 and other maize genomes.</title>
        <authorList>
            <person name="Sun S."/>
            <person name="Zhou Y."/>
            <person name="Chen J."/>
            <person name="Shi J."/>
            <person name="Zhao H."/>
            <person name="Zhao H."/>
            <person name="Song W."/>
            <person name="Zhang M."/>
            <person name="Cui Y."/>
            <person name="Dong X."/>
            <person name="Liu H."/>
            <person name="Ma X."/>
            <person name="Jiao Y."/>
            <person name="Wang B."/>
            <person name="Wei X."/>
            <person name="Stein J.C."/>
            <person name="Glaubitz J.C."/>
            <person name="Lu F."/>
            <person name="Yu G."/>
            <person name="Liang C."/>
            <person name="Fengler K."/>
            <person name="Li B."/>
            <person name="Rafalski A."/>
            <person name="Schnable P.S."/>
            <person name="Ware D.H."/>
            <person name="Buckler E.S."/>
            <person name="Lai J."/>
        </authorList>
    </citation>
    <scope>NUCLEOTIDE SEQUENCE [LARGE SCALE GENOMIC DNA]</scope>
    <source>
        <tissue evidence="10">Seedling</tissue>
    </source>
</reference>
<feature type="compositionally biased region" description="Pro residues" evidence="9">
    <location>
        <begin position="26"/>
        <end position="36"/>
    </location>
</feature>
<evidence type="ECO:0000256" key="6">
    <source>
        <dbReference type="ARBA" id="ARBA00022490"/>
    </source>
</evidence>
<comment type="pathway">
    <text evidence="3">tRNA modification; 5-methoxycarbonylmethyl-2-thiouridine-tRNA biosynthesis.</text>
</comment>
<keyword evidence="8" id="KW-0539">Nucleus</keyword>